<feature type="domain" description="PD-(D/E)XK endonuclease-like" evidence="1">
    <location>
        <begin position="10"/>
        <end position="255"/>
    </location>
</feature>
<dbReference type="Gene3D" id="3.90.320.10">
    <property type="match status" value="1"/>
</dbReference>
<dbReference type="AlphaFoldDB" id="A0A1J5QNH8"/>
<sequence>MSEALKRINSLSPSRANDFKTCPLLYRYKTIDRLPEPPSTDALRGTIVHEALERIYDLPQGTRAIEHAHNLMDAAWANAIIEDASVVDLFADQEQIDIWLSSGRELINRYFQMEDPNNLEPAEREVHVEFELSNGLLLHGYVDRLDQAVTGELRIVDYKTGKSPKAGYEEKAFFQLKFYALVIWRSRGVLPKVLKLIYLGNSETLPKEIDESDLLAVERSISAIWLAIRKNHLSGNWPATPSRLCDWCSFKQFCPEFGGTLLPLPLEATSETLS</sequence>
<evidence type="ECO:0000259" key="1">
    <source>
        <dbReference type="Pfam" id="PF12705"/>
    </source>
</evidence>
<protein>
    <submittedName>
        <fullName evidence="2">PD-(D/E)XK nuclease superfamily protein</fullName>
    </submittedName>
</protein>
<evidence type="ECO:0000313" key="2">
    <source>
        <dbReference type="EMBL" id="OIQ79051.1"/>
    </source>
</evidence>
<dbReference type="InterPro" id="IPR038726">
    <property type="entry name" value="PDDEXK_AddAB-type"/>
</dbReference>
<accession>A0A1J5QNH8</accession>
<dbReference type="SUPFAM" id="SSF52980">
    <property type="entry name" value="Restriction endonuclease-like"/>
    <property type="match status" value="1"/>
</dbReference>
<dbReference type="InterPro" id="IPR011604">
    <property type="entry name" value="PDDEXK-like_dom_sf"/>
</dbReference>
<dbReference type="InterPro" id="IPR011335">
    <property type="entry name" value="Restrct_endonuc-II-like"/>
</dbReference>
<dbReference type="EMBL" id="MLJW01001284">
    <property type="protein sequence ID" value="OIQ79051.1"/>
    <property type="molecule type" value="Genomic_DNA"/>
</dbReference>
<organism evidence="2">
    <name type="scientific">mine drainage metagenome</name>
    <dbReference type="NCBI Taxonomy" id="410659"/>
    <lineage>
        <taxon>unclassified sequences</taxon>
        <taxon>metagenomes</taxon>
        <taxon>ecological metagenomes</taxon>
    </lineage>
</organism>
<reference evidence="2" key="1">
    <citation type="submission" date="2016-10" db="EMBL/GenBank/DDBJ databases">
        <title>Sequence of Gallionella enrichment culture.</title>
        <authorList>
            <person name="Poehlein A."/>
            <person name="Muehling M."/>
            <person name="Daniel R."/>
        </authorList>
    </citation>
    <scope>NUCLEOTIDE SEQUENCE</scope>
</reference>
<proteinExistence type="predicted"/>
<comment type="caution">
    <text evidence="2">The sequence shown here is derived from an EMBL/GenBank/DDBJ whole genome shotgun (WGS) entry which is preliminary data.</text>
</comment>
<name>A0A1J5QNH8_9ZZZZ</name>
<gene>
    <name evidence="2" type="ORF">GALL_392330</name>
</gene>
<dbReference type="Pfam" id="PF12705">
    <property type="entry name" value="PDDEXK_1"/>
    <property type="match status" value="1"/>
</dbReference>